<keyword evidence="2" id="KW-1185">Reference proteome</keyword>
<keyword evidence="1" id="KW-0067">ATP-binding</keyword>
<organism evidence="1 2">
    <name type="scientific">Fasciolopsis buskii</name>
    <dbReference type="NCBI Taxonomy" id="27845"/>
    <lineage>
        <taxon>Eukaryota</taxon>
        <taxon>Metazoa</taxon>
        <taxon>Spiralia</taxon>
        <taxon>Lophotrochozoa</taxon>
        <taxon>Platyhelminthes</taxon>
        <taxon>Trematoda</taxon>
        <taxon>Digenea</taxon>
        <taxon>Plagiorchiida</taxon>
        <taxon>Echinostomata</taxon>
        <taxon>Echinostomatoidea</taxon>
        <taxon>Fasciolidae</taxon>
        <taxon>Fasciolopsis</taxon>
    </lineage>
</organism>
<proteinExistence type="predicted"/>
<evidence type="ECO:0000313" key="1">
    <source>
        <dbReference type="EMBL" id="KAA0184931.1"/>
    </source>
</evidence>
<accession>A0A8E0VGQ4</accession>
<protein>
    <submittedName>
        <fullName evidence="1">ATP-binding cassette subfamily A (ABC1) member 3</fullName>
    </submittedName>
</protein>
<dbReference type="AlphaFoldDB" id="A0A8E0VGQ4"/>
<dbReference type="GO" id="GO:0005524">
    <property type="term" value="F:ATP binding"/>
    <property type="evidence" value="ECO:0007669"/>
    <property type="project" value="UniProtKB-KW"/>
</dbReference>
<dbReference type="Proteomes" id="UP000728185">
    <property type="component" value="Unassembled WGS sequence"/>
</dbReference>
<reference evidence="1" key="1">
    <citation type="submission" date="2019-05" db="EMBL/GenBank/DDBJ databases">
        <title>Annotation for the trematode Fasciolopsis buski.</title>
        <authorList>
            <person name="Choi Y.-J."/>
        </authorList>
    </citation>
    <scope>NUCLEOTIDE SEQUENCE</scope>
    <source>
        <strain evidence="1">HT</strain>
        <tissue evidence="1">Whole worm</tissue>
    </source>
</reference>
<gene>
    <name evidence="1" type="ORF">FBUS_11424</name>
</gene>
<sequence>MLLIIVECISFFLLTALLCYPKIHQQRLAIGMQFTVRFLSPSFCVCDGLFTVFSNYQFRRICAQPGMEFFCRFLDPKSPCCLRTCTPFCAYWTDAEFSFQQGAIGNHLLAFGLQGFGFHAIVLFLDTVCARRLLHLSTCALKQILDTCRRFRVCCYPCFPSLLTDRAEMENLTRFEQDALVEDQDVTRHRHLVESMPLSRLKDQTW</sequence>
<evidence type="ECO:0000313" key="2">
    <source>
        <dbReference type="Proteomes" id="UP000728185"/>
    </source>
</evidence>
<name>A0A8E0VGQ4_9TREM</name>
<keyword evidence="1" id="KW-0547">Nucleotide-binding</keyword>
<dbReference type="EMBL" id="LUCM01010806">
    <property type="protein sequence ID" value="KAA0184931.1"/>
    <property type="molecule type" value="Genomic_DNA"/>
</dbReference>
<comment type="caution">
    <text evidence="1">The sequence shown here is derived from an EMBL/GenBank/DDBJ whole genome shotgun (WGS) entry which is preliminary data.</text>
</comment>